<dbReference type="GeneID" id="24862640"/>
<sequence>MEYIALTGIADSVIEVLKKHELRTLEIRNPQNFFGVLGLNAGDNVLLTSTSLQDLADGTSGIIAKVVQKQISVHSFVSSNDFYIEEREALSARIQLECRHMARVRSVISDEIGKPVRVDARDISCYEAR</sequence>
<dbReference type="Proteomes" id="UP000033092">
    <property type="component" value="Chromosome"/>
</dbReference>
<proteinExistence type="predicted"/>
<evidence type="ECO:0000313" key="2">
    <source>
        <dbReference type="Proteomes" id="UP000033092"/>
    </source>
</evidence>
<gene>
    <name evidence="1" type="ORF">MSSIH_3636</name>
</gene>
<accession>A0A0E3LBT4</accession>
<dbReference type="HOGENOM" id="CLU_144580_1_0_2"/>
<dbReference type="Pfam" id="PF04322">
    <property type="entry name" value="DUF473"/>
    <property type="match status" value="1"/>
</dbReference>
<dbReference type="KEGG" id="msz:MSSIH_3636"/>
<name>A0A0E3LBT4_9EURY</name>
<evidence type="ECO:0000313" key="1">
    <source>
        <dbReference type="EMBL" id="AKB34326.1"/>
    </source>
</evidence>
<dbReference type="EMBL" id="CP009507">
    <property type="protein sequence ID" value="AKB34326.1"/>
    <property type="molecule type" value="Genomic_DNA"/>
</dbReference>
<reference evidence="1 2" key="1">
    <citation type="submission" date="2014-07" db="EMBL/GenBank/DDBJ databases">
        <title>Methanogenic archaea and the global carbon cycle.</title>
        <authorList>
            <person name="Henriksen J.R."/>
            <person name="Luke J."/>
            <person name="Reinhart S."/>
            <person name="Benedict M.N."/>
            <person name="Youngblut N.D."/>
            <person name="Metcalf M.E."/>
            <person name="Whitaker R.J."/>
            <person name="Metcalf W.W."/>
        </authorList>
    </citation>
    <scope>NUCLEOTIDE SEQUENCE [LARGE SCALE GENOMIC DNA]</scope>
    <source>
        <strain evidence="1 2">HI350</strain>
    </source>
</reference>
<dbReference type="PATRIC" id="fig|1434119.4.peg.4725"/>
<dbReference type="GeneID" id="41607828"/>
<evidence type="ECO:0008006" key="3">
    <source>
        <dbReference type="Google" id="ProtNLM"/>
    </source>
</evidence>
<protein>
    <recommendedName>
        <fullName evidence="3">DUF473 domain-containing protein</fullName>
    </recommendedName>
</protein>
<dbReference type="AlphaFoldDB" id="A0A0E3LBT4"/>
<organism evidence="1 2">
    <name type="scientific">Methanosarcina siciliae HI350</name>
    <dbReference type="NCBI Taxonomy" id="1434119"/>
    <lineage>
        <taxon>Archaea</taxon>
        <taxon>Methanobacteriati</taxon>
        <taxon>Methanobacteriota</taxon>
        <taxon>Stenosarchaea group</taxon>
        <taxon>Methanomicrobia</taxon>
        <taxon>Methanosarcinales</taxon>
        <taxon>Methanosarcinaceae</taxon>
        <taxon>Methanosarcina</taxon>
    </lineage>
</organism>
<dbReference type="InterPro" id="IPR007417">
    <property type="entry name" value="DUF473"/>
</dbReference>
<dbReference type="RefSeq" id="WP_048174107.1">
    <property type="nucleotide sequence ID" value="NZ_CP009507.1"/>
</dbReference>